<reference evidence="2 3" key="1">
    <citation type="submission" date="2017-12" db="EMBL/GenBank/DDBJ databases">
        <title>Sequencing, de novo assembly and annotation of complete genome of a new Thraustochytrid species, strain FCC1311.</title>
        <authorList>
            <person name="Sedici K."/>
            <person name="Godart F."/>
            <person name="Aiese Cigliano R."/>
            <person name="Sanseverino W."/>
            <person name="Barakat M."/>
            <person name="Ortet P."/>
            <person name="Marechal E."/>
            <person name="Cagnac O."/>
            <person name="Amato A."/>
        </authorList>
    </citation>
    <scope>NUCLEOTIDE SEQUENCE [LARGE SCALE GENOMIC DNA]</scope>
</reference>
<proteinExistence type="predicted"/>
<evidence type="ECO:0000313" key="3">
    <source>
        <dbReference type="Proteomes" id="UP000241890"/>
    </source>
</evidence>
<feature type="region of interest" description="Disordered" evidence="1">
    <location>
        <begin position="1"/>
        <end position="28"/>
    </location>
</feature>
<comment type="caution">
    <text evidence="2">The sequence shown here is derived from an EMBL/GenBank/DDBJ whole genome shotgun (WGS) entry which is preliminary data.</text>
</comment>
<dbReference type="AlphaFoldDB" id="A0A2R5GV43"/>
<protein>
    <submittedName>
        <fullName evidence="2">Uncharacterized protein</fullName>
    </submittedName>
</protein>
<feature type="compositionally biased region" description="Polar residues" evidence="1">
    <location>
        <begin position="486"/>
        <end position="501"/>
    </location>
</feature>
<sequence>MMQGGSMAAASQMGGANARGQSSRRRGRRGERRGAWALALGAVAVAVGALAASAEAETASCDGQAKGVSCLRKPEKCLTWRKAQFIESFPAFDDSYFIRKLYKCNRDPRKSRCCWADAGMNYIGVDESAAESTVSSEDAEALPGITCENPQRLANGSWTDLKLNVVGDFEEVDLYEGNYSFPIYGDADPPAACTFLISNIRYQLDDEQGSSTLPSMGVVDLSSPRKGRCNRYPNKDTCACNTDDGSCPGVCLQLKRHFECQHCTRQECAAFCDGDFSCAAMEYQNSTEMCWMLYRPGYIQNVDLTDLGAGVSENVPSFTYAQPLSVPPPIESGSARSGIDCYGRSPDAALDTKSVEVVDDDGNGGRCAISDASQRVQRCGSYFPHMGQCGPAECSSLCRQDPLCRAHEYNENFKRGQCFSIFEEPSGVVEGTTGTYRCFAVDRSVDTYDSDWFHDYRNHGFRDLSTEPGGVPIDLYDIVGGNPGATTQLASRPTASPTESPTAKKAGRGPCSLNSKRGRCCHAISSSRRRCCKGKIETTEGRQCCTIVSHPNYDKIAKCCSKYTINGETYRDCVSNPSTSSGEYAAIIRTFT</sequence>
<organism evidence="2 3">
    <name type="scientific">Hondaea fermentalgiana</name>
    <dbReference type="NCBI Taxonomy" id="2315210"/>
    <lineage>
        <taxon>Eukaryota</taxon>
        <taxon>Sar</taxon>
        <taxon>Stramenopiles</taxon>
        <taxon>Bigyra</taxon>
        <taxon>Labyrinthulomycetes</taxon>
        <taxon>Thraustochytrida</taxon>
        <taxon>Thraustochytriidae</taxon>
        <taxon>Hondaea</taxon>
    </lineage>
</organism>
<evidence type="ECO:0000313" key="2">
    <source>
        <dbReference type="EMBL" id="GBG34716.1"/>
    </source>
</evidence>
<dbReference type="InParanoid" id="A0A2R5GV43"/>
<evidence type="ECO:0000256" key="1">
    <source>
        <dbReference type="SAM" id="MobiDB-lite"/>
    </source>
</evidence>
<feature type="region of interest" description="Disordered" evidence="1">
    <location>
        <begin position="486"/>
        <end position="512"/>
    </location>
</feature>
<gene>
    <name evidence="2" type="ORF">FCC1311_109382</name>
</gene>
<dbReference type="Proteomes" id="UP000241890">
    <property type="component" value="Unassembled WGS sequence"/>
</dbReference>
<dbReference type="EMBL" id="BEYU01000211">
    <property type="protein sequence ID" value="GBG34716.1"/>
    <property type="molecule type" value="Genomic_DNA"/>
</dbReference>
<feature type="compositionally biased region" description="Low complexity" evidence="1">
    <location>
        <begin position="1"/>
        <end position="21"/>
    </location>
</feature>
<keyword evidence="3" id="KW-1185">Reference proteome</keyword>
<name>A0A2R5GV43_9STRA</name>
<accession>A0A2R5GV43</accession>